<dbReference type="InterPro" id="IPR003739">
    <property type="entry name" value="Lys_aminomutase/Glu_NH3_mut"/>
</dbReference>
<dbReference type="GO" id="GO:0051539">
    <property type="term" value="F:4 iron, 4 sulfur cluster binding"/>
    <property type="evidence" value="ECO:0007669"/>
    <property type="project" value="UniProtKB-KW"/>
</dbReference>
<feature type="region of interest" description="Disordered" evidence="10">
    <location>
        <begin position="436"/>
        <end position="458"/>
    </location>
</feature>
<dbReference type="InterPro" id="IPR058240">
    <property type="entry name" value="rSAM_sf"/>
</dbReference>
<keyword evidence="9" id="KW-0411">Iron-sulfur</keyword>
<dbReference type="InterPro" id="IPR007197">
    <property type="entry name" value="rSAM"/>
</dbReference>
<name>D0LLD8_HALO1</name>
<evidence type="ECO:0000313" key="11">
    <source>
        <dbReference type="EMBL" id="ACY18634.1"/>
    </source>
</evidence>
<evidence type="ECO:0000256" key="7">
    <source>
        <dbReference type="ARBA" id="ARBA00022898"/>
    </source>
</evidence>
<evidence type="ECO:0000256" key="8">
    <source>
        <dbReference type="ARBA" id="ARBA00023004"/>
    </source>
</evidence>
<evidence type="ECO:0000256" key="9">
    <source>
        <dbReference type="ARBA" id="ARBA00023014"/>
    </source>
</evidence>
<dbReference type="InterPro" id="IPR013785">
    <property type="entry name" value="Aldolase_TIM"/>
</dbReference>
<evidence type="ECO:0000256" key="4">
    <source>
        <dbReference type="ARBA" id="ARBA00022485"/>
    </source>
</evidence>
<dbReference type="Proteomes" id="UP000001880">
    <property type="component" value="Chromosome"/>
</dbReference>
<dbReference type="PANTHER" id="PTHR30538">
    <property type="entry name" value="LYSINE 2,3-AMINOMUTASE-RELATED"/>
    <property type="match status" value="1"/>
</dbReference>
<comment type="similarity">
    <text evidence="3">Belongs to the radical SAM superfamily. KamA family.</text>
</comment>
<keyword evidence="12" id="KW-1185">Reference proteome</keyword>
<evidence type="ECO:0000256" key="1">
    <source>
        <dbReference type="ARBA" id="ARBA00001933"/>
    </source>
</evidence>
<organism evidence="11 12">
    <name type="scientific">Haliangium ochraceum (strain DSM 14365 / JCM 11303 / SMP-2)</name>
    <dbReference type="NCBI Taxonomy" id="502025"/>
    <lineage>
        <taxon>Bacteria</taxon>
        <taxon>Pseudomonadati</taxon>
        <taxon>Myxococcota</taxon>
        <taxon>Polyangia</taxon>
        <taxon>Haliangiales</taxon>
        <taxon>Kofleriaceae</taxon>
        <taxon>Haliangium</taxon>
    </lineage>
</organism>
<evidence type="ECO:0000313" key="12">
    <source>
        <dbReference type="Proteomes" id="UP000001880"/>
    </source>
</evidence>
<proteinExistence type="inferred from homology"/>
<dbReference type="STRING" id="502025.Hoch_6159"/>
<evidence type="ECO:0000256" key="10">
    <source>
        <dbReference type="SAM" id="MobiDB-lite"/>
    </source>
</evidence>
<dbReference type="HOGENOM" id="CLU_032161_3_0_7"/>
<dbReference type="KEGG" id="hoh:Hoch_6159"/>
<dbReference type="Gene3D" id="3.20.20.70">
    <property type="entry name" value="Aldolase class I"/>
    <property type="match status" value="1"/>
</dbReference>
<dbReference type="AlphaFoldDB" id="D0LLD8"/>
<keyword evidence="8" id="KW-0408">Iron</keyword>
<sequence>MNISNKSIHSDQARKFRVITSKHLGQLDHLSFLSTETRQQLKAVASVFPFRVNEYVVNHLIDWSKVPDDPMFQLTFPQPGMLTDDDMAHMLDLIRRDEPEETITRAAQRIQMRLNPHPAGQMALNVPRVNGKVVRGVQHKYRETVLFFPSQGQTCHSYCTYCFRWAQFISNDELKFAAQEVEPLLAYLKEHPGISDVLFTGGDPMVMKTPVLRRYIEPLLAADLPHVSTIRIGTKAPVYWPYRFTDGNDADELLRLFEEIVARGKHLAVLVHFSHYREVEAPEVQTALARIRATGAVIRCQAPLIRHVNDTPEVWTRMWHSQVKQGAIPYYMFVERDTGPNEYFKVPLHRALDIFQAARKQLSGLSRTVRGPVMSCTPGKVLVNGTVDLGGRLAFVLKFLQARDPAHIDEIFFAKYDEQAAWFDELEQISLATPAALHSTRPPRSHSSVAAAYARRGR</sequence>
<dbReference type="GO" id="GO:0046872">
    <property type="term" value="F:metal ion binding"/>
    <property type="evidence" value="ECO:0007669"/>
    <property type="project" value="UniProtKB-KW"/>
</dbReference>
<keyword evidence="6" id="KW-0479">Metal-binding</keyword>
<dbReference type="GO" id="GO:0003824">
    <property type="term" value="F:catalytic activity"/>
    <property type="evidence" value="ECO:0007669"/>
    <property type="project" value="InterPro"/>
</dbReference>
<dbReference type="CDD" id="cd01335">
    <property type="entry name" value="Radical_SAM"/>
    <property type="match status" value="1"/>
</dbReference>
<protein>
    <submittedName>
        <fullName evidence="11">Radical SAM domain-containing protein</fullName>
    </submittedName>
</protein>
<evidence type="ECO:0000256" key="5">
    <source>
        <dbReference type="ARBA" id="ARBA00022691"/>
    </source>
</evidence>
<dbReference type="eggNOG" id="COG1509">
    <property type="taxonomic scope" value="Bacteria"/>
</dbReference>
<dbReference type="SUPFAM" id="SSF102114">
    <property type="entry name" value="Radical SAM enzymes"/>
    <property type="match status" value="1"/>
</dbReference>
<accession>D0LLD8</accession>
<dbReference type="SFLD" id="SFLDG01070">
    <property type="entry name" value="PLP-dependent"/>
    <property type="match status" value="1"/>
</dbReference>
<dbReference type="RefSeq" id="WP_012831226.1">
    <property type="nucleotide sequence ID" value="NC_013440.1"/>
</dbReference>
<keyword evidence="5" id="KW-0949">S-adenosyl-L-methionine</keyword>
<dbReference type="SFLD" id="SFLDS00029">
    <property type="entry name" value="Radical_SAM"/>
    <property type="match status" value="1"/>
</dbReference>
<comment type="cofactor">
    <cofactor evidence="1">
        <name>pyridoxal 5'-phosphate</name>
        <dbReference type="ChEBI" id="CHEBI:597326"/>
    </cofactor>
</comment>
<gene>
    <name evidence="11" type="ordered locus">Hoch_6159</name>
</gene>
<dbReference type="EMBL" id="CP001804">
    <property type="protein sequence ID" value="ACY18634.1"/>
    <property type="molecule type" value="Genomic_DNA"/>
</dbReference>
<evidence type="ECO:0000256" key="3">
    <source>
        <dbReference type="ARBA" id="ARBA00008703"/>
    </source>
</evidence>
<dbReference type="PANTHER" id="PTHR30538:SF0">
    <property type="entry name" value="L-LYSINE 2,3-AMINOMUTASE AQ_1632-RELATED"/>
    <property type="match status" value="1"/>
</dbReference>
<keyword evidence="7" id="KW-0663">Pyridoxal phosphate</keyword>
<evidence type="ECO:0000256" key="6">
    <source>
        <dbReference type="ARBA" id="ARBA00022723"/>
    </source>
</evidence>
<reference evidence="11 12" key="1">
    <citation type="journal article" date="2010" name="Stand. Genomic Sci.">
        <title>Complete genome sequence of Haliangium ochraceum type strain (SMP-2).</title>
        <authorList>
            <consortium name="US DOE Joint Genome Institute (JGI-PGF)"/>
            <person name="Ivanova N."/>
            <person name="Daum C."/>
            <person name="Lang E."/>
            <person name="Abt B."/>
            <person name="Kopitz M."/>
            <person name="Saunders E."/>
            <person name="Lapidus A."/>
            <person name="Lucas S."/>
            <person name="Glavina Del Rio T."/>
            <person name="Nolan M."/>
            <person name="Tice H."/>
            <person name="Copeland A."/>
            <person name="Cheng J.F."/>
            <person name="Chen F."/>
            <person name="Bruce D."/>
            <person name="Goodwin L."/>
            <person name="Pitluck S."/>
            <person name="Mavromatis K."/>
            <person name="Pati A."/>
            <person name="Mikhailova N."/>
            <person name="Chen A."/>
            <person name="Palaniappan K."/>
            <person name="Land M."/>
            <person name="Hauser L."/>
            <person name="Chang Y.J."/>
            <person name="Jeffries C.D."/>
            <person name="Detter J.C."/>
            <person name="Brettin T."/>
            <person name="Rohde M."/>
            <person name="Goker M."/>
            <person name="Bristow J."/>
            <person name="Markowitz V."/>
            <person name="Eisen J.A."/>
            <person name="Hugenholtz P."/>
            <person name="Kyrpides N.C."/>
            <person name="Klenk H.P."/>
        </authorList>
    </citation>
    <scope>NUCLEOTIDE SEQUENCE [LARGE SCALE GENOMIC DNA]</scope>
    <source>
        <strain evidence="12">DSM 14365 / CIP 107738 / JCM 11303 / AJ 13395 / SMP-2</strain>
    </source>
</reference>
<evidence type="ECO:0000256" key="2">
    <source>
        <dbReference type="ARBA" id="ARBA00001966"/>
    </source>
</evidence>
<keyword evidence="4" id="KW-0004">4Fe-4S</keyword>
<comment type="cofactor">
    <cofactor evidence="2">
        <name>[4Fe-4S] cluster</name>
        <dbReference type="ChEBI" id="CHEBI:49883"/>
    </cofactor>
</comment>